<accession>A0A3M7T971</accession>
<keyword evidence="2" id="KW-1185">Reference proteome</keyword>
<evidence type="ECO:0000313" key="2">
    <source>
        <dbReference type="Proteomes" id="UP000276133"/>
    </source>
</evidence>
<organism evidence="1 2">
    <name type="scientific">Brachionus plicatilis</name>
    <name type="common">Marine rotifer</name>
    <name type="synonym">Brachionus muelleri</name>
    <dbReference type="NCBI Taxonomy" id="10195"/>
    <lineage>
        <taxon>Eukaryota</taxon>
        <taxon>Metazoa</taxon>
        <taxon>Spiralia</taxon>
        <taxon>Gnathifera</taxon>
        <taxon>Rotifera</taxon>
        <taxon>Eurotatoria</taxon>
        <taxon>Monogononta</taxon>
        <taxon>Pseudotrocha</taxon>
        <taxon>Ploima</taxon>
        <taxon>Brachionidae</taxon>
        <taxon>Brachionus</taxon>
    </lineage>
</organism>
<name>A0A3M7T971_BRAPC</name>
<protein>
    <submittedName>
        <fullName evidence="1">Uncharacterized protein</fullName>
    </submittedName>
</protein>
<gene>
    <name evidence="1" type="ORF">BpHYR1_017602</name>
</gene>
<evidence type="ECO:0000313" key="1">
    <source>
        <dbReference type="EMBL" id="RNA44644.1"/>
    </source>
</evidence>
<sequence>MHGLMTLSHSRAYISNKSGYRKKWRLVESLNCIEIRFLSVKLEILSRPGADLSFVFWIALFSSEKDVVKV</sequence>
<dbReference type="Proteomes" id="UP000276133">
    <property type="component" value="Unassembled WGS sequence"/>
</dbReference>
<dbReference type="EMBL" id="REGN01000079">
    <property type="protein sequence ID" value="RNA44644.1"/>
    <property type="molecule type" value="Genomic_DNA"/>
</dbReference>
<dbReference type="AlphaFoldDB" id="A0A3M7T971"/>
<proteinExistence type="predicted"/>
<comment type="caution">
    <text evidence="1">The sequence shown here is derived from an EMBL/GenBank/DDBJ whole genome shotgun (WGS) entry which is preliminary data.</text>
</comment>
<reference evidence="1 2" key="1">
    <citation type="journal article" date="2018" name="Sci. Rep.">
        <title>Genomic signatures of local adaptation to the degree of environmental predictability in rotifers.</title>
        <authorList>
            <person name="Franch-Gras L."/>
            <person name="Hahn C."/>
            <person name="Garcia-Roger E.M."/>
            <person name="Carmona M.J."/>
            <person name="Serra M."/>
            <person name="Gomez A."/>
        </authorList>
    </citation>
    <scope>NUCLEOTIDE SEQUENCE [LARGE SCALE GENOMIC DNA]</scope>
    <source>
        <strain evidence="1">HYR1</strain>
    </source>
</reference>